<dbReference type="InterPro" id="IPR036768">
    <property type="entry name" value="PolIII_chi_sf"/>
</dbReference>
<name>A0A506URA8_9PROT</name>
<dbReference type="GO" id="GO:0032298">
    <property type="term" value="P:positive regulation of DNA-templated DNA replication initiation"/>
    <property type="evidence" value="ECO:0007669"/>
    <property type="project" value="TreeGrafter"/>
</dbReference>
<accession>A0A506URA8</accession>
<dbReference type="AlphaFoldDB" id="A0A506URA8"/>
<dbReference type="NCBIfam" id="NF004347">
    <property type="entry name" value="PRK05728.1-4"/>
    <property type="match status" value="1"/>
</dbReference>
<dbReference type="PANTHER" id="PTHR38767:SF1">
    <property type="entry name" value="DNA POLYMERASE III SUBUNIT CHI"/>
    <property type="match status" value="1"/>
</dbReference>
<dbReference type="GO" id="GO:0003677">
    <property type="term" value="F:DNA binding"/>
    <property type="evidence" value="ECO:0007669"/>
    <property type="project" value="InterPro"/>
</dbReference>
<keyword evidence="2" id="KW-1185">Reference proteome</keyword>
<dbReference type="EMBL" id="SORZ01000001">
    <property type="protein sequence ID" value="TPW35887.1"/>
    <property type="molecule type" value="Genomic_DNA"/>
</dbReference>
<dbReference type="InterPro" id="IPR007459">
    <property type="entry name" value="DNA_pol3_chi"/>
</dbReference>
<reference evidence="1 2" key="1">
    <citation type="submission" date="2019-03" db="EMBL/GenBank/DDBJ databases">
        <title>The complete genome sequence of Neokomagataea sp. Jb2 NBRC113641.</title>
        <authorList>
            <person name="Chua K.-O."/>
            <person name="Chan K.-G."/>
            <person name="See-Too W.-S."/>
        </authorList>
    </citation>
    <scope>NUCLEOTIDE SEQUENCE [LARGE SCALE GENOMIC DNA]</scope>
    <source>
        <strain evidence="1 2">Jb2</strain>
    </source>
</reference>
<proteinExistence type="predicted"/>
<dbReference type="Proteomes" id="UP000315037">
    <property type="component" value="Unassembled WGS sequence"/>
</dbReference>
<dbReference type="RefSeq" id="WP_165600297.1">
    <property type="nucleotide sequence ID" value="NZ_SORZ01000001.1"/>
</dbReference>
<dbReference type="GO" id="GO:0003887">
    <property type="term" value="F:DNA-directed DNA polymerase activity"/>
    <property type="evidence" value="ECO:0007669"/>
    <property type="project" value="InterPro"/>
</dbReference>
<evidence type="ECO:0000313" key="1">
    <source>
        <dbReference type="EMBL" id="TPW35887.1"/>
    </source>
</evidence>
<dbReference type="PANTHER" id="PTHR38767">
    <property type="entry name" value="DNA POLYMERASE III SUBUNIT CHI"/>
    <property type="match status" value="1"/>
</dbReference>
<comment type="caution">
    <text evidence="1">The sequence shown here is derived from an EMBL/GenBank/DDBJ whole genome shotgun (WGS) entry which is preliminary data.</text>
</comment>
<dbReference type="GO" id="GO:0006260">
    <property type="term" value="P:DNA replication"/>
    <property type="evidence" value="ECO:0007669"/>
    <property type="project" value="InterPro"/>
</dbReference>
<evidence type="ECO:0000313" key="2">
    <source>
        <dbReference type="Proteomes" id="UP000315037"/>
    </source>
</evidence>
<dbReference type="Gene3D" id="3.40.50.10110">
    <property type="entry name" value="DNA polymerase III subunit chi"/>
    <property type="match status" value="1"/>
</dbReference>
<gene>
    <name evidence="1" type="ORF">E3202_02910</name>
</gene>
<protein>
    <submittedName>
        <fullName evidence="1">DNA polymerase III subunit chi</fullName>
    </submittedName>
</protein>
<dbReference type="Pfam" id="PF04364">
    <property type="entry name" value="DNA_pol3_chi"/>
    <property type="match status" value="1"/>
</dbReference>
<dbReference type="SUPFAM" id="SSF102400">
    <property type="entry name" value="DNA polymerase III chi subunit"/>
    <property type="match status" value="1"/>
</dbReference>
<organism evidence="1 2">
    <name type="scientific">Oecophyllibacter saccharovorans</name>
    <dbReference type="NCBI Taxonomy" id="2558360"/>
    <lineage>
        <taxon>Bacteria</taxon>
        <taxon>Pseudomonadati</taxon>
        <taxon>Pseudomonadota</taxon>
        <taxon>Alphaproteobacteria</taxon>
        <taxon>Acetobacterales</taxon>
        <taxon>Acetobacteraceae</taxon>
        <taxon>Oecophyllibacter</taxon>
    </lineage>
</organism>
<sequence length="162" mass="17925">MNGVDTDTPTSGKERSQVGFYHLTRTPLAEALPKLLERSLKTGERSVVRCPDATTLAGLDKAMWSSSVCLWLPHGHVYDGDEAFQPIWLACDDAVPNGARFLFRVDGAGGEDLTGFKRVFDLFDGADPQSVTRARERWRAAKGAGHELAYWKQEETGWRQAG</sequence>